<dbReference type="PANTHER" id="PTHR44167">
    <property type="entry name" value="OVARIAN-SPECIFIC SERINE/THREONINE-PROTEIN KINASE LOK-RELATED"/>
    <property type="match status" value="1"/>
</dbReference>
<feature type="region of interest" description="Disordered" evidence="1">
    <location>
        <begin position="667"/>
        <end position="704"/>
    </location>
</feature>
<dbReference type="Gene3D" id="1.10.510.10">
    <property type="entry name" value="Transferase(Phosphotransferase) domain 1"/>
    <property type="match status" value="1"/>
</dbReference>
<dbReference type="InterPro" id="IPR000719">
    <property type="entry name" value="Prot_kinase_dom"/>
</dbReference>
<evidence type="ECO:0000256" key="1">
    <source>
        <dbReference type="SAM" id="MobiDB-lite"/>
    </source>
</evidence>
<feature type="compositionally biased region" description="Polar residues" evidence="1">
    <location>
        <begin position="98"/>
        <end position="109"/>
    </location>
</feature>
<dbReference type="PROSITE" id="PS00108">
    <property type="entry name" value="PROTEIN_KINASE_ST"/>
    <property type="match status" value="1"/>
</dbReference>
<dbReference type="InterPro" id="IPR011009">
    <property type="entry name" value="Kinase-like_dom_sf"/>
</dbReference>
<evidence type="ECO:0000313" key="3">
    <source>
        <dbReference type="EMBL" id="KAF6052659.1"/>
    </source>
</evidence>
<feature type="domain" description="Protein kinase" evidence="2">
    <location>
        <begin position="289"/>
        <end position="742"/>
    </location>
</feature>
<feature type="compositionally biased region" description="Gly residues" evidence="1">
    <location>
        <begin position="59"/>
        <end position="77"/>
    </location>
</feature>
<keyword evidence="3" id="KW-0808">Transferase</keyword>
<dbReference type="GO" id="GO:0044773">
    <property type="term" value="P:mitotic DNA damage checkpoint signaling"/>
    <property type="evidence" value="ECO:0007669"/>
    <property type="project" value="TreeGrafter"/>
</dbReference>
<feature type="compositionally biased region" description="Basic and acidic residues" evidence="1">
    <location>
        <begin position="112"/>
        <end position="124"/>
    </location>
</feature>
<dbReference type="Proteomes" id="UP000590412">
    <property type="component" value="Unassembled WGS sequence"/>
</dbReference>
<name>A0A8X7NMA6_CANPA</name>
<dbReference type="PROSITE" id="PS50011">
    <property type="entry name" value="PROTEIN_KINASE_DOM"/>
    <property type="match status" value="1"/>
</dbReference>
<dbReference type="GO" id="GO:0005524">
    <property type="term" value="F:ATP binding"/>
    <property type="evidence" value="ECO:0007669"/>
    <property type="project" value="InterPro"/>
</dbReference>
<feature type="compositionally biased region" description="Basic and acidic residues" evidence="1">
    <location>
        <begin position="687"/>
        <end position="701"/>
    </location>
</feature>
<dbReference type="SMART" id="SM00220">
    <property type="entry name" value="S_TKc"/>
    <property type="match status" value="1"/>
</dbReference>
<keyword evidence="3" id="KW-0418">Kinase</keyword>
<comment type="caution">
    <text evidence="3">The sequence shown here is derived from an EMBL/GenBank/DDBJ whole genome shotgun (WGS) entry which is preliminary data.</text>
</comment>
<dbReference type="InterPro" id="IPR008271">
    <property type="entry name" value="Ser/Thr_kinase_AS"/>
</dbReference>
<dbReference type="GO" id="GO:0005634">
    <property type="term" value="C:nucleus"/>
    <property type="evidence" value="ECO:0007669"/>
    <property type="project" value="TreeGrafter"/>
</dbReference>
<dbReference type="GO" id="GO:0004674">
    <property type="term" value="F:protein serine/threonine kinase activity"/>
    <property type="evidence" value="ECO:0007669"/>
    <property type="project" value="TreeGrafter"/>
</dbReference>
<feature type="compositionally biased region" description="Acidic residues" evidence="1">
    <location>
        <begin position="672"/>
        <end position="686"/>
    </location>
</feature>
<feature type="compositionally biased region" description="Polar residues" evidence="1">
    <location>
        <begin position="139"/>
        <end position="148"/>
    </location>
</feature>
<reference evidence="3" key="1">
    <citation type="submission" date="2020-03" db="EMBL/GenBank/DDBJ databases">
        <title>FDA dAtabase for Regulatory Grade micrObial Sequences (FDA-ARGOS): Supporting development and validation of Infectious Disease Dx tests.</title>
        <authorList>
            <person name="Campos J."/>
            <person name="Goldberg B."/>
            <person name="Tallon L."/>
            <person name="Sadzewicz L."/>
            <person name="Vavikolanu K."/>
            <person name="Mehta A."/>
            <person name="Aluvathingal J."/>
            <person name="Nadendla S."/>
            <person name="Nandy P."/>
            <person name="Geyer C."/>
            <person name="Yan Y."/>
            <person name="Sichtig H."/>
        </authorList>
    </citation>
    <scope>NUCLEOTIDE SEQUENCE [LARGE SCALE GENOMIC DNA]</scope>
    <source>
        <strain evidence="3">FDAARGOS_652</strain>
    </source>
</reference>
<sequence length="749" mass="82513">MGLFSKKKSSSPSSSTKEATPLGSSASVKSELGLSSSNESIKSDISSGKIKGLLKKKLNGGGAGGAGGVGGGRGGEAIGVDKIDKLSADLRQIKLDKQMQNTQTSSSTLEVPRGDQNGEKHLSQEGHIPSQFKKRVSTIIENENNSTGDDSDDFDADADDDEGSNIESDSSDSELEEDHLHPIKPKYDASHHDLAQQLSTIMGYCGLRRDTSSHSTEEANKESQRTYSLLDQENRIKKLPKSVHSDESIIGEYQIQLIHHLTAKIERLITDGGSERLLTREKSLYQRYGVIRNVIGKGAYGLIKIIDPDGGKVNTLLSNSLPPLGKRLFVVKELPRRKDEKTNNFIERIMSEFVISSTLNSKYIIETVDLMGTLSPSSLSSSMSSPSASVKHLRISQVMNCSQGGDLFSYLLTGVNIKNKPVMYMSLYEVDCILKQVARGLKYMHAHGVSHCDLKLENILISYQVDDHNDVTESGLCSSCQCKMSIKLSDFGKSFVFRTAFDKSEQKLQGSQGIIGSEPYIAPEEYLCTKINSSYSSVKKDCWAFGVVALTLLNIRRSYYCSQSSNGGVGGDGGAYRSGSKLVAGLDLNGYSTGYLWKNTDAKTTSISKSNTSSGSIVTILSKLEYKDKVFNEYVKKRMIGDYDTRTKEWLIKQPGRFMPIENICKPITSNSDDDDTAEEEEEEGGNDVRGKQKGVRMFDADKDDEDEDDLSELRVLIIYKLLDIDPSTRMNMDQFLKSDWMTATESCF</sequence>
<dbReference type="EMBL" id="JABWAB010000004">
    <property type="protein sequence ID" value="KAF6052659.1"/>
    <property type="molecule type" value="Genomic_DNA"/>
</dbReference>
<dbReference type="Pfam" id="PF00069">
    <property type="entry name" value="Pkinase"/>
    <property type="match status" value="1"/>
</dbReference>
<dbReference type="AlphaFoldDB" id="A0A8X7NMA6"/>
<gene>
    <name evidence="3" type="ORF">FOB60_002915</name>
</gene>
<feature type="compositionally biased region" description="Acidic residues" evidence="1">
    <location>
        <begin position="149"/>
        <end position="177"/>
    </location>
</feature>
<feature type="region of interest" description="Disordered" evidence="1">
    <location>
        <begin position="94"/>
        <end position="177"/>
    </location>
</feature>
<accession>A0A8X7NMA6</accession>
<proteinExistence type="predicted"/>
<organism evidence="3 4">
    <name type="scientific">Candida parapsilosis</name>
    <name type="common">Yeast</name>
    <dbReference type="NCBI Taxonomy" id="5480"/>
    <lineage>
        <taxon>Eukaryota</taxon>
        <taxon>Fungi</taxon>
        <taxon>Dikarya</taxon>
        <taxon>Ascomycota</taxon>
        <taxon>Saccharomycotina</taxon>
        <taxon>Pichiomycetes</taxon>
        <taxon>Debaryomycetaceae</taxon>
        <taxon>Candida/Lodderomyces clade</taxon>
        <taxon>Candida</taxon>
    </lineage>
</organism>
<protein>
    <submittedName>
        <fullName evidence="3">Protein kinase domain family protein</fullName>
    </submittedName>
</protein>
<feature type="compositionally biased region" description="Low complexity" evidence="1">
    <location>
        <begin position="35"/>
        <end position="51"/>
    </location>
</feature>
<dbReference type="SUPFAM" id="SSF56112">
    <property type="entry name" value="Protein kinase-like (PK-like)"/>
    <property type="match status" value="1"/>
</dbReference>
<feature type="region of interest" description="Disordered" evidence="1">
    <location>
        <begin position="1"/>
        <end position="78"/>
    </location>
</feature>
<dbReference type="PANTHER" id="PTHR44167:SF30">
    <property type="entry name" value="PHOSPHORYLASE KINASE"/>
    <property type="match status" value="1"/>
</dbReference>
<evidence type="ECO:0000259" key="2">
    <source>
        <dbReference type="PROSITE" id="PS50011"/>
    </source>
</evidence>
<evidence type="ECO:0000313" key="4">
    <source>
        <dbReference type="Proteomes" id="UP000590412"/>
    </source>
</evidence>